<dbReference type="Proteomes" id="UP000054805">
    <property type="component" value="Unassembled WGS sequence"/>
</dbReference>
<organism evidence="2 3">
    <name type="scientific">Trichinella pseudospiralis</name>
    <name type="common">Parasitic roundworm</name>
    <dbReference type="NCBI Taxonomy" id="6337"/>
    <lineage>
        <taxon>Eukaryota</taxon>
        <taxon>Metazoa</taxon>
        <taxon>Ecdysozoa</taxon>
        <taxon>Nematoda</taxon>
        <taxon>Enoplea</taxon>
        <taxon>Dorylaimia</taxon>
        <taxon>Trichinellida</taxon>
        <taxon>Trichinellidae</taxon>
        <taxon>Trichinella</taxon>
    </lineage>
</organism>
<evidence type="ECO:0000313" key="2">
    <source>
        <dbReference type="EMBL" id="KRZ22221.1"/>
    </source>
</evidence>
<evidence type="ECO:0000313" key="1">
    <source>
        <dbReference type="EMBL" id="KRZ07013.1"/>
    </source>
</evidence>
<evidence type="ECO:0000313" key="3">
    <source>
        <dbReference type="Proteomes" id="UP000054805"/>
    </source>
</evidence>
<comment type="caution">
    <text evidence="2">The sequence shown here is derived from an EMBL/GenBank/DDBJ whole genome shotgun (WGS) entry which is preliminary data.</text>
</comment>
<proteinExistence type="predicted"/>
<dbReference type="EMBL" id="JYDS01000179">
    <property type="protein sequence ID" value="KRZ22221.1"/>
    <property type="molecule type" value="Genomic_DNA"/>
</dbReference>
<reference evidence="2 3" key="1">
    <citation type="submission" date="2015-01" db="EMBL/GenBank/DDBJ databases">
        <title>Evolution of Trichinella species and genotypes.</title>
        <authorList>
            <person name="Korhonen P.K."/>
            <person name="Edoardo P."/>
            <person name="Giuseppe L.R."/>
            <person name="Gasser R.B."/>
        </authorList>
    </citation>
    <scope>NUCLEOTIDE SEQUENCE [LARGE SCALE GENOMIC DNA]</scope>
    <source>
        <strain evidence="2">ISS588</strain>
    </source>
</reference>
<protein>
    <submittedName>
        <fullName evidence="2">Uncharacterized protein</fullName>
    </submittedName>
</protein>
<dbReference type="AlphaFoldDB" id="A0A0V1IHK8"/>
<sequence>MEKLVLKKMISEKCKIAYIQYCYQRFDVGIFYVQLRMRRDQLITSIVTNSQLVVSGSVDMCNKGFSTVRKEILNIIYSRHGRKRSVTANDQTTNRKKE</sequence>
<keyword evidence="3" id="KW-1185">Reference proteome</keyword>
<name>A0A0V1IHK8_TRIPS</name>
<accession>A0A0V1IHK8</accession>
<gene>
    <name evidence="1" type="ORF">T4B_12991</name>
    <name evidence="2" type="ORF">T4B_6362</name>
</gene>
<dbReference type="EMBL" id="JYDS01000427">
    <property type="protein sequence ID" value="KRZ07013.1"/>
    <property type="molecule type" value="Genomic_DNA"/>
</dbReference>